<evidence type="ECO:0000313" key="1">
    <source>
        <dbReference type="EMBL" id="KAK9753818.1"/>
    </source>
</evidence>
<dbReference type="AlphaFoldDB" id="A0AAW1N8F1"/>
<evidence type="ECO:0000313" key="2">
    <source>
        <dbReference type="Proteomes" id="UP001458880"/>
    </source>
</evidence>
<organism evidence="1 2">
    <name type="scientific">Popillia japonica</name>
    <name type="common">Japanese beetle</name>
    <dbReference type="NCBI Taxonomy" id="7064"/>
    <lineage>
        <taxon>Eukaryota</taxon>
        <taxon>Metazoa</taxon>
        <taxon>Ecdysozoa</taxon>
        <taxon>Arthropoda</taxon>
        <taxon>Hexapoda</taxon>
        <taxon>Insecta</taxon>
        <taxon>Pterygota</taxon>
        <taxon>Neoptera</taxon>
        <taxon>Endopterygota</taxon>
        <taxon>Coleoptera</taxon>
        <taxon>Polyphaga</taxon>
        <taxon>Scarabaeiformia</taxon>
        <taxon>Scarabaeidae</taxon>
        <taxon>Rutelinae</taxon>
        <taxon>Popillia</taxon>
    </lineage>
</organism>
<comment type="caution">
    <text evidence="1">The sequence shown here is derived from an EMBL/GenBank/DDBJ whole genome shotgun (WGS) entry which is preliminary data.</text>
</comment>
<dbReference type="Proteomes" id="UP001458880">
    <property type="component" value="Unassembled WGS sequence"/>
</dbReference>
<reference evidence="1 2" key="1">
    <citation type="journal article" date="2024" name="BMC Genomics">
        <title>De novo assembly and annotation of Popillia japonica's genome with initial clues to its potential as an invasive pest.</title>
        <authorList>
            <person name="Cucini C."/>
            <person name="Boschi S."/>
            <person name="Funari R."/>
            <person name="Cardaioli E."/>
            <person name="Iannotti N."/>
            <person name="Marturano G."/>
            <person name="Paoli F."/>
            <person name="Bruttini M."/>
            <person name="Carapelli A."/>
            <person name="Frati F."/>
            <person name="Nardi F."/>
        </authorList>
    </citation>
    <scope>NUCLEOTIDE SEQUENCE [LARGE SCALE GENOMIC DNA]</scope>
    <source>
        <strain evidence="1">DMR45628</strain>
    </source>
</reference>
<dbReference type="EMBL" id="JASPKY010000010">
    <property type="protein sequence ID" value="KAK9753818.1"/>
    <property type="molecule type" value="Genomic_DNA"/>
</dbReference>
<accession>A0AAW1N8F1</accession>
<proteinExistence type="predicted"/>
<protein>
    <submittedName>
        <fullName evidence="1">Uncharacterized protein</fullName>
    </submittedName>
</protein>
<name>A0AAW1N8F1_POPJA</name>
<keyword evidence="2" id="KW-1185">Reference proteome</keyword>
<gene>
    <name evidence="1" type="ORF">QE152_g1772</name>
</gene>
<sequence length="117" mass="13403">MNCHDLSTAFGEFSAIKSPFVIKYIGLEHHGIQFPNEKVENSCVFFGQFLEEIRGNDHKDEEGIAWTGPLMVLHNKNQLVLYHGLAFLDLRFLKLASLIFKQAIFVKHDLFGRNLTP</sequence>